<dbReference type="EMBL" id="JBHUOF010000004">
    <property type="protein sequence ID" value="MFD2798460.1"/>
    <property type="molecule type" value="Genomic_DNA"/>
</dbReference>
<keyword evidence="3" id="KW-0548">Nucleotidyltransferase</keyword>
<organism evidence="3 4">
    <name type="scientific">Prauserella oleivorans</name>
    <dbReference type="NCBI Taxonomy" id="1478153"/>
    <lineage>
        <taxon>Bacteria</taxon>
        <taxon>Bacillati</taxon>
        <taxon>Actinomycetota</taxon>
        <taxon>Actinomycetes</taxon>
        <taxon>Pseudonocardiales</taxon>
        <taxon>Pseudonocardiaceae</taxon>
        <taxon>Prauserella</taxon>
    </lineage>
</organism>
<feature type="domain" description="AAA+ ATPase" evidence="2">
    <location>
        <begin position="40"/>
        <end position="181"/>
    </location>
</feature>
<evidence type="ECO:0000313" key="3">
    <source>
        <dbReference type="EMBL" id="MFD2798460.1"/>
    </source>
</evidence>
<comment type="caution">
    <text evidence="3">The sequence shown here is derived from an EMBL/GenBank/DDBJ whole genome shotgun (WGS) entry which is preliminary data.</text>
</comment>
<dbReference type="NCBIfam" id="NF005926">
    <property type="entry name" value="PRK07940.1"/>
    <property type="match status" value="1"/>
</dbReference>
<dbReference type="RefSeq" id="WP_377389289.1">
    <property type="nucleotide sequence ID" value="NZ_JBHSAN010000017.1"/>
</dbReference>
<dbReference type="Gene3D" id="3.40.50.300">
    <property type="entry name" value="P-loop containing nucleotide triphosphate hydrolases"/>
    <property type="match status" value="1"/>
</dbReference>
<dbReference type="NCBIfam" id="TIGR00678">
    <property type="entry name" value="holB"/>
    <property type="match status" value="1"/>
</dbReference>
<dbReference type="GO" id="GO:0003887">
    <property type="term" value="F:DNA-directed DNA polymerase activity"/>
    <property type="evidence" value="ECO:0007669"/>
    <property type="project" value="UniProtKB-EC"/>
</dbReference>
<dbReference type="PANTHER" id="PTHR11669:SF8">
    <property type="entry name" value="DNA POLYMERASE III SUBUNIT DELTA"/>
    <property type="match status" value="1"/>
</dbReference>
<evidence type="ECO:0000313" key="4">
    <source>
        <dbReference type="Proteomes" id="UP001597478"/>
    </source>
</evidence>
<dbReference type="PANTHER" id="PTHR11669">
    <property type="entry name" value="REPLICATION FACTOR C / DNA POLYMERASE III GAMMA-TAU SUBUNIT"/>
    <property type="match status" value="1"/>
</dbReference>
<dbReference type="InterPro" id="IPR004622">
    <property type="entry name" value="DNA_pol_HolB"/>
</dbReference>
<keyword evidence="4" id="KW-1185">Reference proteome</keyword>
<feature type="region of interest" description="Disordered" evidence="1">
    <location>
        <begin position="257"/>
        <end position="286"/>
    </location>
</feature>
<dbReference type="SUPFAM" id="SSF52540">
    <property type="entry name" value="P-loop containing nucleoside triphosphate hydrolases"/>
    <property type="match status" value="1"/>
</dbReference>
<accession>A0ABW5W7H2</accession>
<dbReference type="InterPro" id="IPR003593">
    <property type="entry name" value="AAA+_ATPase"/>
</dbReference>
<dbReference type="EC" id="2.7.7.7" evidence="3"/>
<dbReference type="Proteomes" id="UP001597478">
    <property type="component" value="Unassembled WGS sequence"/>
</dbReference>
<evidence type="ECO:0000259" key="2">
    <source>
        <dbReference type="SMART" id="SM00382"/>
    </source>
</evidence>
<dbReference type="InterPro" id="IPR050238">
    <property type="entry name" value="DNA_Rep/Repair_Clamp_Loader"/>
</dbReference>
<dbReference type="InterPro" id="IPR027417">
    <property type="entry name" value="P-loop_NTPase"/>
</dbReference>
<protein>
    <submittedName>
        <fullName evidence="3">DNA polymerase III subunit delta</fullName>
        <ecNumber evidence="3">2.7.7.7</ecNumber>
    </submittedName>
</protein>
<keyword evidence="3" id="KW-0808">Transferase</keyword>
<dbReference type="SMART" id="SM00382">
    <property type="entry name" value="AAA"/>
    <property type="match status" value="1"/>
</dbReference>
<feature type="compositionally biased region" description="Basic and acidic residues" evidence="1">
    <location>
        <begin position="257"/>
        <end position="268"/>
    </location>
</feature>
<proteinExistence type="predicted"/>
<evidence type="ECO:0000256" key="1">
    <source>
        <dbReference type="SAM" id="MobiDB-lite"/>
    </source>
</evidence>
<sequence>MAGAVWNQLVGQEPAVETLSAAAASAAALVAGETDDIGAMTHAWLFTGPPGSGRSVAARTFAAALECSVGVGCGECTGCRTALAGTHADVRLVVPEGLSISVAEMRSLVQAAARRPTTGEWQVVIIEDADRLTEGAANALLKAVEEPPERTVFLLCAPSDHPEDVSITIRSRCRLVTLRTPPAEAIARVLVERDGVSESMARWAASVCGGHVGRARRLATDEAARERRAAVLRIPLGLRRPSDVFACADELIKTAEADAAEESKSRDEAEQDALRTAMGSGGTGKGVAAAKRAADAAVRQLEKRQKSRATRTQRDTLDLALVDLAGFYRDVLVTASGAEAALNHPDHAEQSAAAAAEWTPASTLRRLEAVLACREAIEWNVKPRIAVEAMVTTLREG</sequence>
<dbReference type="Pfam" id="PF13177">
    <property type="entry name" value="DNA_pol3_delta2"/>
    <property type="match status" value="1"/>
</dbReference>
<reference evidence="4" key="1">
    <citation type="journal article" date="2019" name="Int. J. Syst. Evol. Microbiol.">
        <title>The Global Catalogue of Microorganisms (GCM) 10K type strain sequencing project: providing services to taxonomists for standard genome sequencing and annotation.</title>
        <authorList>
            <consortium name="The Broad Institute Genomics Platform"/>
            <consortium name="The Broad Institute Genome Sequencing Center for Infectious Disease"/>
            <person name="Wu L."/>
            <person name="Ma J."/>
        </authorList>
    </citation>
    <scope>NUCLEOTIDE SEQUENCE [LARGE SCALE GENOMIC DNA]</scope>
    <source>
        <strain evidence="4">IBRC-M 10906</strain>
    </source>
</reference>
<gene>
    <name evidence="3" type="ORF">ACFS2C_03535</name>
</gene>
<name>A0ABW5W7H2_9PSEU</name>